<comment type="caution">
    <text evidence="3">The sequence shown here is derived from an EMBL/GenBank/DDBJ whole genome shotgun (WGS) entry which is preliminary data.</text>
</comment>
<keyword evidence="4" id="KW-1185">Reference proteome</keyword>
<proteinExistence type="predicted"/>
<dbReference type="STRING" id="1793963.AXI58_05640"/>
<evidence type="ECO:0000256" key="2">
    <source>
        <dbReference type="ARBA" id="ARBA00023211"/>
    </source>
</evidence>
<sequence>MRWQVWREENYNQLKDSEGEYPIKANGKMIVIDSGFSKAYQSTTGIAGYTLLYNSYGMQLVAHKHFNSKAEVLSTGTDVLTVKRLVDKELERKKVKETNVGEELLQEVAILESLREYRYMK</sequence>
<gene>
    <name evidence="3" type="ORF">AXI58_05640</name>
</gene>
<dbReference type="AlphaFoldDB" id="A0A150F2K3"/>
<evidence type="ECO:0000256" key="1">
    <source>
        <dbReference type="ARBA" id="ARBA00022801"/>
    </source>
</evidence>
<dbReference type="GO" id="GO:0042132">
    <property type="term" value="F:fructose 1,6-bisphosphate 1-phosphatase activity"/>
    <property type="evidence" value="ECO:0007669"/>
    <property type="project" value="InterPro"/>
</dbReference>
<keyword evidence="1" id="KW-0378">Hydrolase</keyword>
<evidence type="ECO:0000313" key="3">
    <source>
        <dbReference type="EMBL" id="KXZ13156.1"/>
    </source>
</evidence>
<evidence type="ECO:0008006" key="5">
    <source>
        <dbReference type="Google" id="ProtNLM"/>
    </source>
</evidence>
<name>A0A150F2K3_9BACI</name>
<dbReference type="Proteomes" id="UP000075430">
    <property type="component" value="Unassembled WGS sequence"/>
</dbReference>
<keyword evidence="2" id="KW-0464">Manganese</keyword>
<dbReference type="GO" id="GO:0006094">
    <property type="term" value="P:gluconeogenesis"/>
    <property type="evidence" value="ECO:0007669"/>
    <property type="project" value="InterPro"/>
</dbReference>
<accession>A0A150F2K3</accession>
<dbReference type="EMBL" id="LSBA01000039">
    <property type="protein sequence ID" value="KXZ13156.1"/>
    <property type="molecule type" value="Genomic_DNA"/>
</dbReference>
<protein>
    <recommendedName>
        <fullName evidence="5">Fructose-bisphosphatase</fullName>
    </recommendedName>
</protein>
<dbReference type="Pfam" id="PF06874">
    <property type="entry name" value="FBPase_2"/>
    <property type="match status" value="1"/>
</dbReference>
<reference evidence="4" key="1">
    <citation type="submission" date="2016-02" db="EMBL/GenBank/DDBJ databases">
        <authorList>
            <person name="Dunlap C."/>
        </authorList>
    </citation>
    <scope>NUCLEOTIDE SEQUENCE [LARGE SCALE GENOMIC DNA]</scope>
    <source>
        <strain evidence="4">NRRL B-41092</strain>
    </source>
</reference>
<organism evidence="3 4">
    <name type="scientific">Bacillus nakamurai</name>
    <dbReference type="NCBI Taxonomy" id="1793963"/>
    <lineage>
        <taxon>Bacteria</taxon>
        <taxon>Bacillati</taxon>
        <taxon>Bacillota</taxon>
        <taxon>Bacilli</taxon>
        <taxon>Bacillales</taxon>
        <taxon>Bacillaceae</taxon>
        <taxon>Bacillus</taxon>
    </lineage>
</organism>
<dbReference type="InterPro" id="IPR009164">
    <property type="entry name" value="FBPtase_class3"/>
</dbReference>
<evidence type="ECO:0000313" key="4">
    <source>
        <dbReference type="Proteomes" id="UP000075430"/>
    </source>
</evidence>